<reference evidence="3" key="1">
    <citation type="journal article" date="2019" name="Int. J. Syst. Evol. Microbiol.">
        <title>The Global Catalogue of Microorganisms (GCM) 10K type strain sequencing project: providing services to taxonomists for standard genome sequencing and annotation.</title>
        <authorList>
            <consortium name="The Broad Institute Genomics Platform"/>
            <consortium name="The Broad Institute Genome Sequencing Center for Infectious Disease"/>
            <person name="Wu L."/>
            <person name="Ma J."/>
        </authorList>
    </citation>
    <scope>NUCLEOTIDE SEQUENCE [LARGE SCALE GENOMIC DNA]</scope>
    <source>
        <strain evidence="3">CCUG 55491</strain>
    </source>
</reference>
<comment type="caution">
    <text evidence="2">The sequence shown here is derived from an EMBL/GenBank/DDBJ whole genome shotgun (WGS) entry which is preliminary data.</text>
</comment>
<keyword evidence="3" id="KW-1185">Reference proteome</keyword>
<dbReference type="EMBL" id="JBHTIH010000004">
    <property type="protein sequence ID" value="MFD0739562.1"/>
    <property type="molecule type" value="Genomic_DNA"/>
</dbReference>
<organism evidence="2 3">
    <name type="scientific">Lysobacter koreensis</name>
    <dbReference type="NCBI Taxonomy" id="266122"/>
    <lineage>
        <taxon>Bacteria</taxon>
        <taxon>Pseudomonadati</taxon>
        <taxon>Pseudomonadota</taxon>
        <taxon>Gammaproteobacteria</taxon>
        <taxon>Lysobacterales</taxon>
        <taxon>Lysobacteraceae</taxon>
        <taxon>Lysobacter</taxon>
    </lineage>
</organism>
<dbReference type="Proteomes" id="UP001597090">
    <property type="component" value="Unassembled WGS sequence"/>
</dbReference>
<dbReference type="CDD" id="cd14845">
    <property type="entry name" value="L-Ala-D-Glu_peptidase_like"/>
    <property type="match status" value="1"/>
</dbReference>
<accession>A0ABW2YSV0</accession>
<evidence type="ECO:0000313" key="3">
    <source>
        <dbReference type="Proteomes" id="UP001597090"/>
    </source>
</evidence>
<evidence type="ECO:0000259" key="1">
    <source>
        <dbReference type="Pfam" id="PF13539"/>
    </source>
</evidence>
<evidence type="ECO:0000313" key="2">
    <source>
        <dbReference type="EMBL" id="MFD0739562.1"/>
    </source>
</evidence>
<sequence>MSAAAWLLLFPAARDSAAAGIGRLRARLATIGSRVQARASIRAHDSSPSVRHAGARAWRGFSRHRALLVGGALLLVLPPLLVLQLRQKPELESYEATELAVSNPQILELLRGERLVPPPELPPEVFVAAEAVLLEMGPAAVAPERIVSADRKWDRIDAAFQQRVLAVYQVMREQYGYEMVLVEGYRSPQRQAELARKGRGTTRAGAGQSCHQYGLAVDSAPLRDGKLQWDMQDPWTRRGYFLYGELAQQAGLEWGGAWRSLKDYVHLESKHACRAARRAARAG</sequence>
<feature type="domain" description="Peptidase M15C" evidence="1">
    <location>
        <begin position="205"/>
        <end position="268"/>
    </location>
</feature>
<dbReference type="Pfam" id="PF13539">
    <property type="entry name" value="Peptidase_M15_4"/>
    <property type="match status" value="1"/>
</dbReference>
<dbReference type="InterPro" id="IPR009045">
    <property type="entry name" value="Zn_M74/Hedgehog-like"/>
</dbReference>
<name>A0ABW2YSV0_9GAMM</name>
<dbReference type="RefSeq" id="WP_386812598.1">
    <property type="nucleotide sequence ID" value="NZ_JBHTIH010000004.1"/>
</dbReference>
<dbReference type="InterPro" id="IPR039561">
    <property type="entry name" value="Peptidase_M15C"/>
</dbReference>
<proteinExistence type="predicted"/>
<protein>
    <submittedName>
        <fullName evidence="2">M15 family metallopeptidase</fullName>
    </submittedName>
</protein>
<gene>
    <name evidence="2" type="ORF">ACFQZQ_09755</name>
</gene>
<dbReference type="SUPFAM" id="SSF55166">
    <property type="entry name" value="Hedgehog/DD-peptidase"/>
    <property type="match status" value="1"/>
</dbReference>
<dbReference type="Gene3D" id="3.30.1380.10">
    <property type="match status" value="1"/>
</dbReference>